<dbReference type="Proteomes" id="UP000827986">
    <property type="component" value="Unassembled WGS sequence"/>
</dbReference>
<dbReference type="EMBL" id="JAHDVG010000484">
    <property type="protein sequence ID" value="KAH1169483.1"/>
    <property type="molecule type" value="Genomic_DNA"/>
</dbReference>
<protein>
    <submittedName>
        <fullName evidence="2">Uncharacterized protein</fullName>
    </submittedName>
</protein>
<keyword evidence="3" id="KW-1185">Reference proteome</keyword>
<proteinExistence type="predicted"/>
<reference evidence="2" key="1">
    <citation type="submission" date="2021-09" db="EMBL/GenBank/DDBJ databases">
        <title>The genome of Mauremys mutica provides insights into the evolution of semi-aquatic lifestyle.</title>
        <authorList>
            <person name="Gong S."/>
            <person name="Gao Y."/>
        </authorList>
    </citation>
    <scope>NUCLEOTIDE SEQUENCE</scope>
    <source>
        <strain evidence="2">MM-2020</strain>
        <tissue evidence="2">Muscle</tissue>
    </source>
</reference>
<feature type="compositionally biased region" description="Basic and acidic residues" evidence="1">
    <location>
        <begin position="26"/>
        <end position="42"/>
    </location>
</feature>
<sequence>MLSGLSADAKSQPGEVAGRTPPARRGSREHTWINEVVQKREGNLGLSSQESGLGLVARKDSPEEVTSVRRKLPCRLARSSDSSTSSKHGQRDPLPWMMALGKNRRLRSSVVHRRAQPVQVIACARIGQLRRQGGLG</sequence>
<name>A0A9D4ASR3_9SAUR</name>
<evidence type="ECO:0000313" key="3">
    <source>
        <dbReference type="Proteomes" id="UP000827986"/>
    </source>
</evidence>
<comment type="caution">
    <text evidence="2">The sequence shown here is derived from an EMBL/GenBank/DDBJ whole genome shotgun (WGS) entry which is preliminary data.</text>
</comment>
<accession>A0A9D4ASR3</accession>
<organism evidence="2 3">
    <name type="scientific">Mauremys mutica</name>
    <name type="common">yellowpond turtle</name>
    <dbReference type="NCBI Taxonomy" id="74926"/>
    <lineage>
        <taxon>Eukaryota</taxon>
        <taxon>Metazoa</taxon>
        <taxon>Chordata</taxon>
        <taxon>Craniata</taxon>
        <taxon>Vertebrata</taxon>
        <taxon>Euteleostomi</taxon>
        <taxon>Archelosauria</taxon>
        <taxon>Testudinata</taxon>
        <taxon>Testudines</taxon>
        <taxon>Cryptodira</taxon>
        <taxon>Durocryptodira</taxon>
        <taxon>Testudinoidea</taxon>
        <taxon>Geoemydidae</taxon>
        <taxon>Geoemydinae</taxon>
        <taxon>Mauremys</taxon>
    </lineage>
</organism>
<evidence type="ECO:0000256" key="1">
    <source>
        <dbReference type="SAM" id="MobiDB-lite"/>
    </source>
</evidence>
<gene>
    <name evidence="2" type="ORF">KIL84_000468</name>
</gene>
<feature type="compositionally biased region" description="Low complexity" evidence="1">
    <location>
        <begin position="43"/>
        <end position="55"/>
    </location>
</feature>
<evidence type="ECO:0000313" key="2">
    <source>
        <dbReference type="EMBL" id="KAH1169483.1"/>
    </source>
</evidence>
<feature type="region of interest" description="Disordered" evidence="1">
    <location>
        <begin position="1"/>
        <end position="97"/>
    </location>
</feature>
<dbReference type="AlphaFoldDB" id="A0A9D4ASR3"/>